<dbReference type="PANTHER" id="PTHR40084">
    <property type="entry name" value="PHOSPHOHYDROLASE, PHP FAMILY"/>
    <property type="match status" value="1"/>
</dbReference>
<gene>
    <name evidence="1" type="ORF">D0466_06970</name>
</gene>
<dbReference type="InterPro" id="IPR010994">
    <property type="entry name" value="RuvA_2-like"/>
</dbReference>
<name>A0A372LI10_9BACI</name>
<protein>
    <submittedName>
        <fullName evidence="1">TIGR00375 family protein</fullName>
    </submittedName>
</protein>
<dbReference type="Gene3D" id="1.10.150.20">
    <property type="entry name" value="5' to 3' exonuclease, C-terminal subdomain"/>
    <property type="match status" value="1"/>
</dbReference>
<dbReference type="Gene3D" id="3.20.20.140">
    <property type="entry name" value="Metal-dependent hydrolases"/>
    <property type="match status" value="1"/>
</dbReference>
<dbReference type="SUPFAM" id="SSF89550">
    <property type="entry name" value="PHP domain-like"/>
    <property type="match status" value="1"/>
</dbReference>
<dbReference type="InterPro" id="IPR016195">
    <property type="entry name" value="Pol/histidinol_Pase-like"/>
</dbReference>
<accession>A0A372LI10</accession>
<dbReference type="Proteomes" id="UP000262939">
    <property type="component" value="Unassembled WGS sequence"/>
</dbReference>
<keyword evidence="2" id="KW-1185">Reference proteome</keyword>
<sequence>MDSYYADLHIHIGRTKTGRAVKITGAKTLTLQNVLKVSRERKGLDMIGIIDCHSPEVIEEIEELMEAGTVSEHSEGGLQYGATTFIPGSEIEIYDGNSKGPIHVLAYFPTLSVMKQFSAWMSGLVTNINLSSQRIYCDAKTLQQTVKAYGGLFIPAHVFTPFKSLYGKGVTKSLEEVFDPALIDGVELGLSSDTQMADAISELNGFAYLTNSDTHSLGKIAREYQEMKLEQPNFIELEKALQEVDGRKIIANFGLNPRLGKYHRTVCSACLNPVEGTEGICLECGSNKLIKGVATRIKELSDSTPLLKKRERPPYIHQVPLEFIPGLGPKTLERLLDAFGTEMDILHRVSLEQLKAVVPEKIAGLIDLARKGNMGIEAGGGGKYGKVTAGLDRKSKK</sequence>
<evidence type="ECO:0000313" key="1">
    <source>
        <dbReference type="EMBL" id="RFU65612.1"/>
    </source>
</evidence>
<dbReference type="SUPFAM" id="SSF47781">
    <property type="entry name" value="RuvA domain 2-like"/>
    <property type="match status" value="1"/>
</dbReference>
<reference evidence="1 2" key="1">
    <citation type="submission" date="2018-08" db="EMBL/GenBank/DDBJ databases">
        <title>Bacillus chawlae sp. nov., Bacillus glennii sp. nov., and Bacillus saganii sp. nov. Isolated from the Vehicle Assembly Building at Kennedy Space Center where the Viking Spacecraft were Assembled.</title>
        <authorList>
            <person name="Seuylemezian A."/>
            <person name="Vaishampayan P."/>
        </authorList>
    </citation>
    <scope>NUCLEOTIDE SEQUENCE [LARGE SCALE GENOMIC DNA]</scope>
    <source>
        <strain evidence="1 2">V44-8</strain>
    </source>
</reference>
<comment type="caution">
    <text evidence="1">The sequence shown here is derived from an EMBL/GenBank/DDBJ whole genome shotgun (WGS) entry which is preliminary data.</text>
</comment>
<dbReference type="AlphaFoldDB" id="A0A372LI10"/>
<dbReference type="PANTHER" id="PTHR40084:SF1">
    <property type="entry name" value="PHOSPHOTRANSFERASE"/>
    <property type="match status" value="1"/>
</dbReference>
<dbReference type="EMBL" id="QVTD01000003">
    <property type="protein sequence ID" value="RFU65612.1"/>
    <property type="molecule type" value="Genomic_DNA"/>
</dbReference>
<dbReference type="CDD" id="cd19067">
    <property type="entry name" value="PfuEndoQ-like"/>
    <property type="match status" value="1"/>
</dbReference>
<organism evidence="1 2">
    <name type="scientific">Peribacillus glennii</name>
    <dbReference type="NCBI Taxonomy" id="2303991"/>
    <lineage>
        <taxon>Bacteria</taxon>
        <taxon>Bacillati</taxon>
        <taxon>Bacillota</taxon>
        <taxon>Bacilli</taxon>
        <taxon>Bacillales</taxon>
        <taxon>Bacillaceae</taxon>
        <taxon>Peribacillus</taxon>
    </lineage>
</organism>
<dbReference type="RefSeq" id="WP_117321785.1">
    <property type="nucleotide sequence ID" value="NZ_QVTD01000003.1"/>
</dbReference>
<dbReference type="OrthoDB" id="9810135at2"/>
<proteinExistence type="predicted"/>
<evidence type="ECO:0000313" key="2">
    <source>
        <dbReference type="Proteomes" id="UP000262939"/>
    </source>
</evidence>